<dbReference type="Gene3D" id="1.20.1250.20">
    <property type="entry name" value="MFS general substrate transporter like domains"/>
    <property type="match status" value="1"/>
</dbReference>
<feature type="transmembrane region" description="Helical" evidence="8">
    <location>
        <begin position="387"/>
        <end position="407"/>
    </location>
</feature>
<dbReference type="GO" id="GO:0005886">
    <property type="term" value="C:plasma membrane"/>
    <property type="evidence" value="ECO:0007669"/>
    <property type="project" value="UniProtKB-SubCell"/>
</dbReference>
<organism evidence="9 10">
    <name type="scientific">Actinacidiphila alni</name>
    <dbReference type="NCBI Taxonomy" id="380248"/>
    <lineage>
        <taxon>Bacteria</taxon>
        <taxon>Bacillati</taxon>
        <taxon>Actinomycetota</taxon>
        <taxon>Actinomycetes</taxon>
        <taxon>Kitasatosporales</taxon>
        <taxon>Streptomycetaceae</taxon>
        <taxon>Actinacidiphila</taxon>
    </lineage>
</organism>
<evidence type="ECO:0000313" key="9">
    <source>
        <dbReference type="EMBL" id="SFE82480.1"/>
    </source>
</evidence>
<gene>
    <name evidence="9" type="ORF">SAMN05216251_105336</name>
</gene>
<evidence type="ECO:0000256" key="3">
    <source>
        <dbReference type="ARBA" id="ARBA00022475"/>
    </source>
</evidence>
<feature type="transmembrane region" description="Helical" evidence="8">
    <location>
        <begin position="232"/>
        <end position="254"/>
    </location>
</feature>
<evidence type="ECO:0000256" key="6">
    <source>
        <dbReference type="ARBA" id="ARBA00023136"/>
    </source>
</evidence>
<keyword evidence="10" id="KW-1185">Reference proteome</keyword>
<dbReference type="SUPFAM" id="SSF103473">
    <property type="entry name" value="MFS general substrate transporter"/>
    <property type="match status" value="1"/>
</dbReference>
<keyword evidence="6 8" id="KW-0472">Membrane</keyword>
<keyword evidence="4 8" id="KW-0812">Transmembrane</keyword>
<dbReference type="PANTHER" id="PTHR23513:SF11">
    <property type="entry name" value="STAPHYLOFERRIN A TRANSPORTER"/>
    <property type="match status" value="1"/>
</dbReference>
<evidence type="ECO:0000256" key="4">
    <source>
        <dbReference type="ARBA" id="ARBA00022692"/>
    </source>
</evidence>
<evidence type="ECO:0000256" key="5">
    <source>
        <dbReference type="ARBA" id="ARBA00022989"/>
    </source>
</evidence>
<feature type="compositionally biased region" description="Low complexity" evidence="7">
    <location>
        <begin position="414"/>
        <end position="426"/>
    </location>
</feature>
<evidence type="ECO:0000256" key="7">
    <source>
        <dbReference type="SAM" id="MobiDB-lite"/>
    </source>
</evidence>
<feature type="transmembrane region" description="Helical" evidence="8">
    <location>
        <begin position="360"/>
        <end position="381"/>
    </location>
</feature>
<dbReference type="AlphaFoldDB" id="A0A1I2DRE5"/>
<feature type="transmembrane region" description="Helical" evidence="8">
    <location>
        <begin position="58"/>
        <end position="80"/>
    </location>
</feature>
<evidence type="ECO:0000256" key="1">
    <source>
        <dbReference type="ARBA" id="ARBA00004651"/>
    </source>
</evidence>
<keyword evidence="2" id="KW-0813">Transport</keyword>
<feature type="transmembrane region" description="Helical" evidence="8">
    <location>
        <begin position="185"/>
        <end position="206"/>
    </location>
</feature>
<evidence type="ECO:0000256" key="2">
    <source>
        <dbReference type="ARBA" id="ARBA00022448"/>
    </source>
</evidence>
<feature type="transmembrane region" description="Helical" evidence="8">
    <location>
        <begin position="299"/>
        <end position="316"/>
    </location>
</feature>
<keyword evidence="5 8" id="KW-1133">Transmembrane helix</keyword>
<dbReference type="STRING" id="380248.SAMN05216251_105336"/>
<proteinExistence type="predicted"/>
<feature type="transmembrane region" description="Helical" evidence="8">
    <location>
        <begin position="27"/>
        <end position="52"/>
    </location>
</feature>
<dbReference type="Proteomes" id="UP000199323">
    <property type="component" value="Unassembled WGS sequence"/>
</dbReference>
<keyword evidence="3" id="KW-1003">Cell membrane</keyword>
<dbReference type="Pfam" id="PF05977">
    <property type="entry name" value="MFS_3"/>
    <property type="match status" value="1"/>
</dbReference>
<name>A0A1I2DRE5_9ACTN</name>
<dbReference type="EMBL" id="FONG01000005">
    <property type="protein sequence ID" value="SFE82480.1"/>
    <property type="molecule type" value="Genomic_DNA"/>
</dbReference>
<feature type="region of interest" description="Disordered" evidence="7">
    <location>
        <begin position="414"/>
        <end position="436"/>
    </location>
</feature>
<dbReference type="InterPro" id="IPR010290">
    <property type="entry name" value="TM_effector"/>
</dbReference>
<dbReference type="CDD" id="cd06173">
    <property type="entry name" value="MFS_MefA_like"/>
    <property type="match status" value="1"/>
</dbReference>
<dbReference type="OrthoDB" id="3539228at2"/>
<evidence type="ECO:0000256" key="8">
    <source>
        <dbReference type="SAM" id="Phobius"/>
    </source>
</evidence>
<feature type="transmembrane region" description="Helical" evidence="8">
    <location>
        <begin position="266"/>
        <end position="287"/>
    </location>
</feature>
<protein>
    <submittedName>
        <fullName evidence="9">Predicted arabinose efflux permease, MFS family</fullName>
    </submittedName>
</protein>
<dbReference type="PANTHER" id="PTHR23513">
    <property type="entry name" value="INTEGRAL MEMBRANE EFFLUX PROTEIN-RELATED"/>
    <property type="match status" value="1"/>
</dbReference>
<comment type="subcellular location">
    <subcellularLocation>
        <location evidence="1">Cell membrane</location>
        <topology evidence="1">Multi-pass membrane protein</topology>
    </subcellularLocation>
</comment>
<evidence type="ECO:0000313" key="10">
    <source>
        <dbReference type="Proteomes" id="UP000199323"/>
    </source>
</evidence>
<reference evidence="9 10" key="1">
    <citation type="submission" date="2016-10" db="EMBL/GenBank/DDBJ databases">
        <authorList>
            <person name="de Groot N.N."/>
        </authorList>
    </citation>
    <scope>NUCLEOTIDE SEQUENCE [LARGE SCALE GENOMIC DNA]</scope>
    <source>
        <strain evidence="9 10">CGMCC 4.3510</strain>
    </source>
</reference>
<dbReference type="RefSeq" id="WP_093713327.1">
    <property type="nucleotide sequence ID" value="NZ_FONG01000005.1"/>
</dbReference>
<dbReference type="InterPro" id="IPR036259">
    <property type="entry name" value="MFS_trans_sf"/>
</dbReference>
<accession>A0A1I2DRE5</accession>
<sequence length="436" mass="44407">MTTTPPPGTTPGPAAGKRRHPLRQRPFRLLFVGRTLSALGDAVVPAALAIAITDATGSASALAVVLGCAMVPRLLLLPVGGVIADRFDARKVALVTDLVRCVTQVFVGLELIGSDPSILLLALAETVGGTASAFSIPTAAPLVAGTVEEDGLLSANSLMASAQNATRLGGPALAGLLIFTAGPGWAFLLDAASFAASAALLTVVRVRRTPIPHRSMRADLVQGWTEVRGRDWYWTSLIAHATWNGAAAVLATLGPLIVHDRKGGNGMWVVMLEAGSVGLLVGSLLAARARLRRPVLTGNLALTSYALPLVLLAAGAPAWTLIASYGLALGALGFFNPVWESYVFASVPAGVLARVTSYDWLLSLAAMPVGYALAPLASHALGPAVPLYVAAALVAALCLGTAAVPGVRHATTDGTAAAEGTTAAEAVPEDTTPAAV</sequence>